<dbReference type="Pfam" id="PF00932">
    <property type="entry name" value="LTD"/>
    <property type="match status" value="2"/>
</dbReference>
<proteinExistence type="predicted"/>
<dbReference type="SUPFAM" id="SSF49299">
    <property type="entry name" value="PKD domain"/>
    <property type="match status" value="1"/>
</dbReference>
<feature type="compositionally biased region" description="Gly residues" evidence="1">
    <location>
        <begin position="864"/>
        <end position="878"/>
    </location>
</feature>
<evidence type="ECO:0000259" key="2">
    <source>
        <dbReference type="PROSITE" id="PS50093"/>
    </source>
</evidence>
<feature type="region of interest" description="Disordered" evidence="1">
    <location>
        <begin position="211"/>
        <end position="239"/>
    </location>
</feature>
<dbReference type="InterPro" id="IPR035986">
    <property type="entry name" value="PKD_dom_sf"/>
</dbReference>
<sequence>MIASRCTRATRTPVATHPWASTFVPRNTMAHAHPRVPVLHRRSLAFVTAFLTMAGVLVTIEASPAHAATGGIVISELNYHAGSDLDTDDFLELTNAGTTSVDMSGWSFTAGVSGTLPAGSVVAPGARFVVARDAAQFTATNGFAPDAVYGGDLKNSSEAVTLVDANLATVDTVTYADTAPWPTSPDGTGPTLELRDLAADNEQPENWGASLLNGGTPRAKNSVEGTTPAPATPTVTDLTATPARPAAGQAVVVSARLAAGSDASLTYKVTFGNDVAIPFRDDAASPGGAGDGVYAATIPAQSAGKLIRYRIEARVNGTSYSEPAEGDSAHYRGLVVRDPNVTSTIPIIEWFMDDAVYNDILANHREDDVQGDAVWAYDGQVIDGVLMNVRGNSSRTDPKVNWKVELPKGYTFDLGGKLPYALDEFALQNYSHNFTDVGWDTVKDAGARALNIIPVRTQRNGAFWGLTRIMETEDGEWRKDQGVEDWAIYKGDAGSVGRTSSPSALEASGWLDKKTREDEDFTDVWTLSNTVDASPSAAQRAWIYQNVNVPELINYMAINSIIRHQDSGYYNWWLARDTADTGRWEMWHWDLNWIFTTPSRDGKGEFLTPDTSNNFTQAMLAYPEFKEMFFRRLRTLADEFLPAGKYEAEWDAITAQTGADWNLDRAKWGGYTPSSARSAFLDGLADRRSVIANNTGSGKPVPASQSASASVVINEIQYNPGGTGGEFIELANPGSTAVDISGWTIDAIDLTVQAGTVIPAGGRVVFVENDTAFRSAYTGANRFVGGEYDGALSNGGETLELKQGSRVVDTVAFDDASPWPVAADGTGPSLELVSPTADNSVASNWRAASTTAGTPGLENTAGGADPGDGGGDPGDGGGTPPPAGTLAKDTFERTSSGGLGTAETGGAWTVAGTSSAYSVSDGAAKISVPGGSNRFAYLIGVSSTDTDLRATTWLTRPTSSSAYVGVIGRRVGTDSYGARAVVGSSGSVSLQLQRNTDTILRSASVPGLSYATGDKLAFRLQVTGTAPTTIQAKVWKAGTAEPAAWQAIVTDTTAALQQAGGIGLYSYLSRSAAPTPNTISFDDLSATGTGDGAGGGGTPEPPANVAPVAAFSSTTDKLAVNVTGAASSDADGSIRSYAWTFGDGGTAAGVTAGHTYASAGDYTVTLTVTDDAGATNRVSHTVTVADDVTPPPAGGTDLATDTFERTASGGLGSAETGGAWTVAGSASAYGVSDGAAKITAAGGSNRYAYLNAVSSADTDLRATAWFTRPVSSSVYVGVIGRQVGSDSYGARAVISSSGSVTLQLQRNTDTILRSASVPGLSYATGDKLAYRLQVTGTAPTTIQAKVWKAGTAEPAAWQATATDSTAALQKAGAIGLYTYLSRSAAPTNLISFDDLTATSTK</sequence>
<organism evidence="4 5">
    <name type="scientific">Cryobacterium tepidiphilum</name>
    <dbReference type="NCBI Taxonomy" id="2486026"/>
    <lineage>
        <taxon>Bacteria</taxon>
        <taxon>Bacillati</taxon>
        <taxon>Actinomycetota</taxon>
        <taxon>Actinomycetes</taxon>
        <taxon>Micrococcales</taxon>
        <taxon>Microbacteriaceae</taxon>
        <taxon>Cryobacterium</taxon>
    </lineage>
</organism>
<feature type="compositionally biased region" description="Gly residues" evidence="1">
    <location>
        <begin position="1089"/>
        <end position="1098"/>
    </location>
</feature>
<dbReference type="InterPro" id="IPR022409">
    <property type="entry name" value="PKD/Chitinase_dom"/>
</dbReference>
<dbReference type="InterPro" id="IPR001322">
    <property type="entry name" value="Lamin_tail_dom"/>
</dbReference>
<feature type="compositionally biased region" description="Polar residues" evidence="1">
    <location>
        <begin position="836"/>
        <end position="853"/>
    </location>
</feature>
<dbReference type="Gene3D" id="2.60.40.10">
    <property type="entry name" value="Immunoglobulins"/>
    <property type="match status" value="1"/>
</dbReference>
<evidence type="ECO:0000313" key="5">
    <source>
        <dbReference type="Proteomes" id="UP000279859"/>
    </source>
</evidence>
<dbReference type="EMBL" id="RDSR01000003">
    <property type="protein sequence ID" value="RNE66698.1"/>
    <property type="molecule type" value="Genomic_DNA"/>
</dbReference>
<dbReference type="PANTHER" id="PTHR40050">
    <property type="entry name" value="INNER SPORE COAT PROTEIN H"/>
    <property type="match status" value="1"/>
</dbReference>
<feature type="domain" description="LTD" evidence="3">
    <location>
        <begin position="701"/>
        <end position="815"/>
    </location>
</feature>
<name>A0A3M8LQD2_9MICO</name>
<dbReference type="Pfam" id="PF18911">
    <property type="entry name" value="PKD_4"/>
    <property type="match status" value="1"/>
</dbReference>
<dbReference type="Pfam" id="PF08757">
    <property type="entry name" value="CotH"/>
    <property type="match status" value="1"/>
</dbReference>
<feature type="region of interest" description="Disordered" evidence="1">
    <location>
        <begin position="1079"/>
        <end position="1101"/>
    </location>
</feature>
<dbReference type="InterPro" id="IPR000601">
    <property type="entry name" value="PKD_dom"/>
</dbReference>
<dbReference type="SUPFAM" id="SSF74853">
    <property type="entry name" value="Lamin A/C globular tail domain"/>
    <property type="match status" value="2"/>
</dbReference>
<evidence type="ECO:0000313" key="4">
    <source>
        <dbReference type="EMBL" id="RNE66698.1"/>
    </source>
</evidence>
<feature type="domain" description="LTD" evidence="3">
    <location>
        <begin position="61"/>
        <end position="177"/>
    </location>
</feature>
<feature type="domain" description="PKD" evidence="2">
    <location>
        <begin position="1107"/>
        <end position="1184"/>
    </location>
</feature>
<comment type="caution">
    <text evidence="4">The sequence shown here is derived from an EMBL/GenBank/DDBJ whole genome shotgun (WGS) entry which is preliminary data.</text>
</comment>
<dbReference type="InterPro" id="IPR014867">
    <property type="entry name" value="Spore_coat_CotH_CotH2/3/7"/>
</dbReference>
<dbReference type="PANTHER" id="PTHR40050:SF1">
    <property type="entry name" value="INNER SPORE COAT PROTEIN H"/>
    <property type="match status" value="1"/>
</dbReference>
<reference evidence="4 5" key="1">
    <citation type="submission" date="2018-11" db="EMBL/GenBank/DDBJ databases">
        <title>Cryobacterium sp. nov., isolated from rhizosphere soil of lettuce.</title>
        <authorList>
            <person name="Wang Y."/>
        </authorList>
    </citation>
    <scope>NUCLEOTIDE SEQUENCE [LARGE SCALE GENOMIC DNA]</scope>
    <source>
        <strain evidence="4 5">NEAU-85</strain>
    </source>
</reference>
<dbReference type="PROSITE" id="PS50093">
    <property type="entry name" value="PKD"/>
    <property type="match status" value="1"/>
</dbReference>
<dbReference type="InterPro" id="IPR036415">
    <property type="entry name" value="Lamin_tail_dom_sf"/>
</dbReference>
<evidence type="ECO:0000259" key="3">
    <source>
        <dbReference type="PROSITE" id="PS51841"/>
    </source>
</evidence>
<dbReference type="GO" id="GO:0005975">
    <property type="term" value="P:carbohydrate metabolic process"/>
    <property type="evidence" value="ECO:0007669"/>
    <property type="project" value="UniProtKB-ARBA"/>
</dbReference>
<dbReference type="InterPro" id="IPR013783">
    <property type="entry name" value="Ig-like_fold"/>
</dbReference>
<dbReference type="CDD" id="cd00146">
    <property type="entry name" value="PKD"/>
    <property type="match status" value="1"/>
</dbReference>
<feature type="compositionally biased region" description="Low complexity" evidence="1">
    <location>
        <begin position="226"/>
        <end position="239"/>
    </location>
</feature>
<dbReference type="PROSITE" id="PS51841">
    <property type="entry name" value="LTD"/>
    <property type="match status" value="2"/>
</dbReference>
<accession>A0A3M8LQD2</accession>
<feature type="region of interest" description="Disordered" evidence="1">
    <location>
        <begin position="817"/>
        <end position="903"/>
    </location>
</feature>
<dbReference type="Gene3D" id="2.60.40.1260">
    <property type="entry name" value="Lamin Tail domain"/>
    <property type="match status" value="2"/>
</dbReference>
<evidence type="ECO:0000256" key="1">
    <source>
        <dbReference type="SAM" id="MobiDB-lite"/>
    </source>
</evidence>
<protein>
    <submittedName>
        <fullName evidence="4">PKD domain-containing protein</fullName>
    </submittedName>
</protein>
<gene>
    <name evidence="4" type="ORF">EEJ31_02605</name>
</gene>
<dbReference type="SMART" id="SM00089">
    <property type="entry name" value="PKD"/>
    <property type="match status" value="1"/>
</dbReference>
<keyword evidence="5" id="KW-1185">Reference proteome</keyword>
<dbReference type="Proteomes" id="UP000279859">
    <property type="component" value="Unassembled WGS sequence"/>
</dbReference>